<organism evidence="1">
    <name type="scientific">Arundo donax</name>
    <name type="common">Giant reed</name>
    <name type="synonym">Donax arundinaceus</name>
    <dbReference type="NCBI Taxonomy" id="35708"/>
    <lineage>
        <taxon>Eukaryota</taxon>
        <taxon>Viridiplantae</taxon>
        <taxon>Streptophyta</taxon>
        <taxon>Embryophyta</taxon>
        <taxon>Tracheophyta</taxon>
        <taxon>Spermatophyta</taxon>
        <taxon>Magnoliopsida</taxon>
        <taxon>Liliopsida</taxon>
        <taxon>Poales</taxon>
        <taxon>Poaceae</taxon>
        <taxon>PACMAD clade</taxon>
        <taxon>Arundinoideae</taxon>
        <taxon>Arundineae</taxon>
        <taxon>Arundo</taxon>
    </lineage>
</organism>
<reference evidence="1" key="2">
    <citation type="journal article" date="2015" name="Data Brief">
        <title>Shoot transcriptome of the giant reed, Arundo donax.</title>
        <authorList>
            <person name="Barrero R.A."/>
            <person name="Guerrero F.D."/>
            <person name="Moolhuijzen P."/>
            <person name="Goolsby J.A."/>
            <person name="Tidwell J."/>
            <person name="Bellgard S.E."/>
            <person name="Bellgard M.I."/>
        </authorList>
    </citation>
    <scope>NUCLEOTIDE SEQUENCE</scope>
    <source>
        <tissue evidence="1">Shoot tissue taken approximately 20 cm above the soil surface</tissue>
    </source>
</reference>
<dbReference type="EMBL" id="GBRH01180948">
    <property type="protein sequence ID" value="JAE16948.1"/>
    <property type="molecule type" value="Transcribed_RNA"/>
</dbReference>
<accession>A0A0A9G8D1</accession>
<proteinExistence type="predicted"/>
<protein>
    <submittedName>
        <fullName evidence="1">Uncharacterized protein</fullName>
    </submittedName>
</protein>
<reference evidence="1" key="1">
    <citation type="submission" date="2014-09" db="EMBL/GenBank/DDBJ databases">
        <authorList>
            <person name="Magalhaes I.L.F."/>
            <person name="Oliveira U."/>
            <person name="Santos F.R."/>
            <person name="Vidigal T.H.D.A."/>
            <person name="Brescovit A.D."/>
            <person name="Santos A.J."/>
        </authorList>
    </citation>
    <scope>NUCLEOTIDE SEQUENCE</scope>
    <source>
        <tissue evidence="1">Shoot tissue taken approximately 20 cm above the soil surface</tissue>
    </source>
</reference>
<dbReference type="AlphaFoldDB" id="A0A0A9G8D1"/>
<sequence>MFLETMCHYSQELMVCMVQQE</sequence>
<name>A0A0A9G8D1_ARUDO</name>
<evidence type="ECO:0000313" key="1">
    <source>
        <dbReference type="EMBL" id="JAE16948.1"/>
    </source>
</evidence>